<sequence length="441" mass="48261">MKLLIICAIFASFRTLAAISIPVPLPQPGRDDFYTPTPGFEETEPGTLLKIRPTPRPVRNLLFFHVPLENSWQLLVRSCDSFGKPNAIVTTVLVPPDADKHKIVSYHPFEESTALKCAPSYNFQVGTPPFGNVVTQDPRGLGVGGQAGHAVLDSLRGVLHSGEITGVSPDAKAVLWGYSGGSIASSWAAAMQPDYAPELSDNIIGAAMGGTVTNLTAALEATDKTILSGIIPLALNGFANEYPWVREELDLEVDPKKKASFQRGVQKCLLPAATHFRGKKILGANNDKKAFFPNGWSMLRGSVFSPLLLRNSLVDYDYSEEAVDEVHVPKVPVFMYHGRLDRIVPAKDTNKLYDKWCANGIDSLEYSESLTSGHVLEACQGANAAWTWIRQRFEGRLPVQGCSRTTRLTNLKYHGSTKSSRDYYDGLAKDKSFAQMSAAFQ</sequence>
<keyword evidence="7" id="KW-1185">Reference proteome</keyword>
<proteinExistence type="inferred from homology"/>
<dbReference type="EMBL" id="QLNQ01000028">
    <property type="protein sequence ID" value="RCK57259.1"/>
    <property type="molecule type" value="Genomic_DNA"/>
</dbReference>
<dbReference type="AlphaFoldDB" id="A0A367XV31"/>
<comment type="similarity">
    <text evidence="5">Belongs to the AB hydrolase superfamily. Lipase family.</text>
</comment>
<dbReference type="SUPFAM" id="SSF53474">
    <property type="entry name" value="alpha/beta-Hydrolases"/>
    <property type="match status" value="1"/>
</dbReference>
<evidence type="ECO:0000256" key="5">
    <source>
        <dbReference type="PIRNR" id="PIRNR029171"/>
    </source>
</evidence>
<keyword evidence="1 5" id="KW-0732">Signal</keyword>
<evidence type="ECO:0000256" key="3">
    <source>
        <dbReference type="ARBA" id="ARBA00023180"/>
    </source>
</evidence>
<name>A0A367XV31_9ASCO</name>
<keyword evidence="5" id="KW-0442">Lipid degradation</keyword>
<dbReference type="GO" id="GO:0016042">
    <property type="term" value="P:lipid catabolic process"/>
    <property type="evidence" value="ECO:0007669"/>
    <property type="project" value="UniProtKB-UniRule"/>
</dbReference>
<organism evidence="6 7">
    <name type="scientific">Candida viswanathii</name>
    <dbReference type="NCBI Taxonomy" id="5486"/>
    <lineage>
        <taxon>Eukaryota</taxon>
        <taxon>Fungi</taxon>
        <taxon>Dikarya</taxon>
        <taxon>Ascomycota</taxon>
        <taxon>Saccharomycotina</taxon>
        <taxon>Pichiomycetes</taxon>
        <taxon>Debaryomycetaceae</taxon>
        <taxon>Candida/Lodderomyces clade</taxon>
        <taxon>Candida</taxon>
    </lineage>
</organism>
<dbReference type="OrthoDB" id="2373480at2759"/>
<gene>
    <name evidence="6" type="primary">LIP6</name>
    <name evidence="6" type="ORF">Cantr_06791</name>
</gene>
<feature type="chain" id="PRO_5016488205" description="Lipase" evidence="5">
    <location>
        <begin position="19"/>
        <end position="441"/>
    </location>
</feature>
<dbReference type="Proteomes" id="UP000253472">
    <property type="component" value="Unassembled WGS sequence"/>
</dbReference>
<keyword evidence="5" id="KW-0443">Lipid metabolism</keyword>
<reference evidence="6 7" key="1">
    <citation type="submission" date="2018-06" db="EMBL/GenBank/DDBJ databases">
        <title>Whole genome sequencing of Candida tropicalis (genome annotated by CSBL at Korea University).</title>
        <authorList>
            <person name="Ahn J."/>
        </authorList>
    </citation>
    <scope>NUCLEOTIDE SEQUENCE [LARGE SCALE GENOMIC DNA]</scope>
    <source>
        <strain evidence="6 7">ATCC 20962</strain>
    </source>
</reference>
<dbReference type="InterPro" id="IPR005152">
    <property type="entry name" value="Lipase_secreted"/>
</dbReference>
<accession>A0A367XV31</accession>
<dbReference type="STRING" id="5486.A0A367XV31"/>
<keyword evidence="2" id="KW-1015">Disulfide bond</keyword>
<dbReference type="PANTHER" id="PTHR34853">
    <property type="match status" value="1"/>
</dbReference>
<protein>
    <recommendedName>
        <fullName evidence="5">Lipase</fullName>
        <ecNumber evidence="5">3.1.1.3</ecNumber>
    </recommendedName>
</protein>
<evidence type="ECO:0000313" key="6">
    <source>
        <dbReference type="EMBL" id="RCK57259.1"/>
    </source>
</evidence>
<dbReference type="Pfam" id="PF03583">
    <property type="entry name" value="LIP"/>
    <property type="match status" value="1"/>
</dbReference>
<dbReference type="Gene3D" id="1.10.260.130">
    <property type="match status" value="1"/>
</dbReference>
<feature type="signal peptide" evidence="5">
    <location>
        <begin position="1"/>
        <end position="18"/>
    </location>
</feature>
<dbReference type="PANTHER" id="PTHR34853:SF1">
    <property type="entry name" value="LIPASE 5"/>
    <property type="match status" value="1"/>
</dbReference>
<keyword evidence="3" id="KW-0325">Glycoprotein</keyword>
<dbReference type="Gene3D" id="3.40.50.1820">
    <property type="entry name" value="alpha/beta hydrolase"/>
    <property type="match status" value="1"/>
</dbReference>
<dbReference type="GO" id="GO:0004806">
    <property type="term" value="F:triacylglycerol lipase activity"/>
    <property type="evidence" value="ECO:0007669"/>
    <property type="project" value="UniProtKB-UniRule"/>
</dbReference>
<keyword evidence="5" id="KW-0964">Secreted</keyword>
<evidence type="ECO:0000256" key="1">
    <source>
        <dbReference type="ARBA" id="ARBA00022729"/>
    </source>
</evidence>
<dbReference type="InterPro" id="IPR029058">
    <property type="entry name" value="AB_hydrolase_fold"/>
</dbReference>
<comment type="catalytic activity">
    <reaction evidence="4">
        <text>a triacylglycerol + H2O = a diacylglycerol + a fatty acid + H(+)</text>
        <dbReference type="Rhea" id="RHEA:12044"/>
        <dbReference type="ChEBI" id="CHEBI:15377"/>
        <dbReference type="ChEBI" id="CHEBI:15378"/>
        <dbReference type="ChEBI" id="CHEBI:17855"/>
        <dbReference type="ChEBI" id="CHEBI:18035"/>
        <dbReference type="ChEBI" id="CHEBI:28868"/>
        <dbReference type="EC" id="3.1.1.3"/>
    </reaction>
    <physiologicalReaction direction="left-to-right" evidence="4">
        <dbReference type="Rhea" id="RHEA:12045"/>
    </physiologicalReaction>
</comment>
<dbReference type="EC" id="3.1.1.3" evidence="5"/>
<evidence type="ECO:0000256" key="4">
    <source>
        <dbReference type="ARBA" id="ARBA00023369"/>
    </source>
</evidence>
<comment type="caution">
    <text evidence="6">The sequence shown here is derived from an EMBL/GenBank/DDBJ whole genome shotgun (WGS) entry which is preliminary data.</text>
</comment>
<evidence type="ECO:0000313" key="7">
    <source>
        <dbReference type="Proteomes" id="UP000253472"/>
    </source>
</evidence>
<evidence type="ECO:0000256" key="2">
    <source>
        <dbReference type="ARBA" id="ARBA00023157"/>
    </source>
</evidence>
<dbReference type="PIRSF" id="PIRSF029171">
    <property type="entry name" value="Esterase_LipA"/>
    <property type="match status" value="1"/>
</dbReference>